<dbReference type="RefSeq" id="WP_016302376.1">
    <property type="nucleotide sequence ID" value="NZ_RAYQ01000059.1"/>
</dbReference>
<accession>A0A3A9AKN7</accession>
<dbReference type="Proteomes" id="UP000280696">
    <property type="component" value="Unassembled WGS sequence"/>
</dbReference>
<dbReference type="GO" id="GO:0004521">
    <property type="term" value="F:RNA endonuclease activity"/>
    <property type="evidence" value="ECO:0007669"/>
    <property type="project" value="InterPro"/>
</dbReference>
<dbReference type="Pfam" id="PF13958">
    <property type="entry name" value="ToxN_toxin"/>
    <property type="match status" value="1"/>
</dbReference>
<name>A0A3A9AKN7_9FIRM</name>
<reference evidence="1 2" key="1">
    <citation type="submission" date="2018-09" db="EMBL/GenBank/DDBJ databases">
        <title>Murine metabolic-syndrome-specific gut microbial biobank.</title>
        <authorList>
            <person name="Liu C."/>
        </authorList>
    </citation>
    <scope>NUCLEOTIDE SEQUENCE [LARGE SCALE GENOMIC DNA]</scope>
    <source>
        <strain evidence="1 2">0.1xD8-82</strain>
    </source>
</reference>
<sequence length="183" mass="21340">MSELKLYEISEEYISYISTVEKNVFSSKENDRNHTRKYLGIVYSINGYNYYIPLSSPKNSDYRMENGVQKIRGSIVPIIRITSQSSSGELELKGTLKLSNMIPVPASELTLYDVEHEQDLFYKALIHKEMLFIRKNKNKIVQNAKILYKQKKENNPAIGYLKSTVDFTLLEQMHDKFIEKKNN</sequence>
<dbReference type="GO" id="GO:0003723">
    <property type="term" value="F:RNA binding"/>
    <property type="evidence" value="ECO:0007669"/>
    <property type="project" value="InterPro"/>
</dbReference>
<dbReference type="EMBL" id="RAYQ01000059">
    <property type="protein sequence ID" value="RKI86865.1"/>
    <property type="molecule type" value="Genomic_DNA"/>
</dbReference>
<dbReference type="Gene3D" id="3.10.129.130">
    <property type="match status" value="1"/>
</dbReference>
<evidence type="ECO:0000313" key="1">
    <source>
        <dbReference type="EMBL" id="RKI86865.1"/>
    </source>
</evidence>
<dbReference type="OrthoDB" id="1655812at2"/>
<proteinExistence type="predicted"/>
<protein>
    <submittedName>
        <fullName evidence="1">Type III toxin-antitoxin system ToxN/AbiQ family toxin</fullName>
    </submittedName>
</protein>
<organism evidence="1 2">
    <name type="scientific">Parablautia intestinalis</name>
    <dbReference type="NCBI Taxonomy" id="2320100"/>
    <lineage>
        <taxon>Bacteria</taxon>
        <taxon>Bacillati</taxon>
        <taxon>Bacillota</taxon>
        <taxon>Clostridia</taxon>
        <taxon>Lachnospirales</taxon>
        <taxon>Lachnospiraceae</taxon>
        <taxon>Parablautia</taxon>
    </lineage>
</organism>
<dbReference type="InterPro" id="IPR053735">
    <property type="entry name" value="Type_III_TA_endoRNase"/>
</dbReference>
<dbReference type="AlphaFoldDB" id="A0A3A9AKN7"/>
<keyword evidence="2" id="KW-1185">Reference proteome</keyword>
<dbReference type="InterPro" id="IPR025911">
    <property type="entry name" value="ToxN/AbiQ_toxin"/>
</dbReference>
<comment type="caution">
    <text evidence="1">The sequence shown here is derived from an EMBL/GenBank/DDBJ whole genome shotgun (WGS) entry which is preliminary data.</text>
</comment>
<gene>
    <name evidence="1" type="ORF">D7V94_22420</name>
</gene>
<evidence type="ECO:0000313" key="2">
    <source>
        <dbReference type="Proteomes" id="UP000280696"/>
    </source>
</evidence>